<feature type="transmembrane region" description="Helical" evidence="1">
    <location>
        <begin position="20"/>
        <end position="41"/>
    </location>
</feature>
<sequence>MGSPAYEPFRRMRASAAYRVFITGIEVLLVVVAVRGLVWLLDVLHAPRAVIVPLDVASTVVWFPAVLTTAVSMVVLVGIGRRWGSPSGISISGQLEFTLMVLDDLRHPFSWPSRPYIRW</sequence>
<dbReference type="RefSeq" id="WP_344510054.1">
    <property type="nucleotide sequence ID" value="NZ_BAAAQD010000023.1"/>
</dbReference>
<dbReference type="EMBL" id="BAAAQD010000023">
    <property type="protein sequence ID" value="GAA1553711.1"/>
    <property type="molecule type" value="Genomic_DNA"/>
</dbReference>
<evidence type="ECO:0000313" key="2">
    <source>
        <dbReference type="EMBL" id="GAA1553711.1"/>
    </source>
</evidence>
<keyword evidence="1" id="KW-0812">Transmembrane</keyword>
<accession>A0ABN2CC55</accession>
<gene>
    <name evidence="2" type="ORF">GCM10009827_088100</name>
</gene>
<dbReference type="Proteomes" id="UP001501470">
    <property type="component" value="Unassembled WGS sequence"/>
</dbReference>
<organism evidence="2 3">
    <name type="scientific">Dactylosporangium maewongense</name>
    <dbReference type="NCBI Taxonomy" id="634393"/>
    <lineage>
        <taxon>Bacteria</taxon>
        <taxon>Bacillati</taxon>
        <taxon>Actinomycetota</taxon>
        <taxon>Actinomycetes</taxon>
        <taxon>Micromonosporales</taxon>
        <taxon>Micromonosporaceae</taxon>
        <taxon>Dactylosporangium</taxon>
    </lineage>
</organism>
<protein>
    <submittedName>
        <fullName evidence="2">Uncharacterized protein</fullName>
    </submittedName>
</protein>
<evidence type="ECO:0000313" key="3">
    <source>
        <dbReference type="Proteomes" id="UP001501470"/>
    </source>
</evidence>
<keyword evidence="3" id="KW-1185">Reference proteome</keyword>
<name>A0ABN2CC55_9ACTN</name>
<feature type="transmembrane region" description="Helical" evidence="1">
    <location>
        <begin position="61"/>
        <end position="80"/>
    </location>
</feature>
<proteinExistence type="predicted"/>
<keyword evidence="1" id="KW-0472">Membrane</keyword>
<evidence type="ECO:0000256" key="1">
    <source>
        <dbReference type="SAM" id="Phobius"/>
    </source>
</evidence>
<comment type="caution">
    <text evidence="2">The sequence shown here is derived from an EMBL/GenBank/DDBJ whole genome shotgun (WGS) entry which is preliminary data.</text>
</comment>
<keyword evidence="1" id="KW-1133">Transmembrane helix</keyword>
<reference evidence="2 3" key="1">
    <citation type="journal article" date="2019" name="Int. J. Syst. Evol. Microbiol.">
        <title>The Global Catalogue of Microorganisms (GCM) 10K type strain sequencing project: providing services to taxonomists for standard genome sequencing and annotation.</title>
        <authorList>
            <consortium name="The Broad Institute Genomics Platform"/>
            <consortium name="The Broad Institute Genome Sequencing Center for Infectious Disease"/>
            <person name="Wu L."/>
            <person name="Ma J."/>
        </authorList>
    </citation>
    <scope>NUCLEOTIDE SEQUENCE [LARGE SCALE GENOMIC DNA]</scope>
    <source>
        <strain evidence="2 3">JCM 15933</strain>
    </source>
</reference>